<evidence type="ECO:0000256" key="10">
    <source>
        <dbReference type="SAM" id="Phobius"/>
    </source>
</evidence>
<evidence type="ECO:0000256" key="9">
    <source>
        <dbReference type="SAM" id="MobiDB-lite"/>
    </source>
</evidence>
<dbReference type="Gene3D" id="1.20.1530.20">
    <property type="match status" value="1"/>
</dbReference>
<gene>
    <name evidence="12" type="ORF">TEK04_16010</name>
</gene>
<feature type="transmembrane region" description="Helical" evidence="10">
    <location>
        <begin position="273"/>
        <end position="291"/>
    </location>
</feature>
<dbReference type="InterPro" id="IPR006153">
    <property type="entry name" value="Cation/H_exchanger_TM"/>
</dbReference>
<evidence type="ECO:0000259" key="11">
    <source>
        <dbReference type="Pfam" id="PF00999"/>
    </source>
</evidence>
<keyword evidence="3" id="KW-0050">Antiport</keyword>
<dbReference type="EMBL" id="JBAPLU010000018">
    <property type="protein sequence ID" value="MEI4273230.1"/>
    <property type="molecule type" value="Genomic_DNA"/>
</dbReference>
<evidence type="ECO:0000256" key="4">
    <source>
        <dbReference type="ARBA" id="ARBA00022475"/>
    </source>
</evidence>
<dbReference type="Proteomes" id="UP001361570">
    <property type="component" value="Unassembled WGS sequence"/>
</dbReference>
<feature type="transmembrane region" description="Helical" evidence="10">
    <location>
        <begin position="56"/>
        <end position="77"/>
    </location>
</feature>
<organism evidence="12 13">
    <name type="scientific">Klenkia sesuvii</name>
    <dbReference type="NCBI Taxonomy" id="3103137"/>
    <lineage>
        <taxon>Bacteria</taxon>
        <taxon>Bacillati</taxon>
        <taxon>Actinomycetota</taxon>
        <taxon>Actinomycetes</taxon>
        <taxon>Geodermatophilales</taxon>
        <taxon>Geodermatophilaceae</taxon>
        <taxon>Klenkia</taxon>
    </lineage>
</organism>
<dbReference type="PANTHER" id="PTHR32507">
    <property type="entry name" value="NA(+)/H(+) ANTIPORTER 1"/>
    <property type="match status" value="1"/>
</dbReference>
<feature type="transmembrane region" description="Helical" evidence="10">
    <location>
        <begin position="149"/>
        <end position="170"/>
    </location>
</feature>
<evidence type="ECO:0000256" key="8">
    <source>
        <dbReference type="ARBA" id="ARBA00023136"/>
    </source>
</evidence>
<reference evidence="12 13" key="1">
    <citation type="submission" date="2024-03" db="EMBL/GenBank/DDBJ databases">
        <title>Draft genome sequence of Klenkia sp. LSe6-5.</title>
        <authorList>
            <person name="Duangmal K."/>
            <person name="Chantavorakit T."/>
        </authorList>
    </citation>
    <scope>NUCLEOTIDE SEQUENCE [LARGE SCALE GENOMIC DNA]</scope>
    <source>
        <strain evidence="12 13">LSe6-5</strain>
    </source>
</reference>
<keyword evidence="7" id="KW-0406">Ion transport</keyword>
<keyword evidence="4" id="KW-1003">Cell membrane</keyword>
<feature type="region of interest" description="Disordered" evidence="9">
    <location>
        <begin position="387"/>
        <end position="439"/>
    </location>
</feature>
<dbReference type="PANTHER" id="PTHR32507:SF8">
    <property type="entry name" value="CNH1P"/>
    <property type="match status" value="1"/>
</dbReference>
<sequence length="439" mass="44849">MLPLVAVFGVALLVSVLVSGLAARTVLSTSLVFLGAGVLAGPGVLGLVDVSVDSPVVETLADLALVTVLFTDGMRLGLRDLAHAGRAPVRALGIGMPLTIVAIGVLVAWLTPLSWPAAFLVGAVLSPTDPVFASAIVGRVEVPQRLRRLLNVESGLNDGLALPVVVILLASMSGTDPHPLEVAGELALGIVVGVALPLVAALLVRLPLLGATPQLQPLGPLAVGVITYAVCELTSANQYLAAFLGGATVATVAPRAKEAFEALGEQLAELGKFAALLVFGALLTPTLFGGLGWGGYVVAVLALLVVRPLSFVVAQLGVPLPRRELWTAAWFGPKGFASVVYGLLVLSSGDPEAQEAFTLIAVCIAVSIVAHSSTDVPVSRLFDVEEEAGVPTSGEDTGDVEGRDVEGRDVEGRDVGGRDVGGRDVGGRDVRGRDRGGPG</sequence>
<accession>A0ABU8DWK8</accession>
<keyword evidence="5 10" id="KW-0812">Transmembrane</keyword>
<keyword evidence="6 10" id="KW-1133">Transmembrane helix</keyword>
<protein>
    <submittedName>
        <fullName evidence="12">Cation:proton antiporter</fullName>
    </submittedName>
</protein>
<comment type="subcellular location">
    <subcellularLocation>
        <location evidence="1">Cell membrane</location>
        <topology evidence="1">Multi-pass membrane protein</topology>
    </subcellularLocation>
</comment>
<name>A0ABU8DWK8_9ACTN</name>
<feature type="domain" description="Cation/H+ exchanger transmembrane" evidence="11">
    <location>
        <begin position="14"/>
        <end position="374"/>
    </location>
</feature>
<evidence type="ECO:0000313" key="12">
    <source>
        <dbReference type="EMBL" id="MEI4273230.1"/>
    </source>
</evidence>
<comment type="caution">
    <text evidence="12">The sequence shown here is derived from an EMBL/GenBank/DDBJ whole genome shotgun (WGS) entry which is preliminary data.</text>
</comment>
<feature type="transmembrane region" description="Helical" evidence="10">
    <location>
        <begin position="89"/>
        <end position="111"/>
    </location>
</feature>
<keyword evidence="13" id="KW-1185">Reference proteome</keyword>
<feature type="transmembrane region" description="Helical" evidence="10">
    <location>
        <begin position="182"/>
        <end position="204"/>
    </location>
</feature>
<dbReference type="InterPro" id="IPR038770">
    <property type="entry name" value="Na+/solute_symporter_sf"/>
</dbReference>
<evidence type="ECO:0000256" key="5">
    <source>
        <dbReference type="ARBA" id="ARBA00022692"/>
    </source>
</evidence>
<evidence type="ECO:0000313" key="13">
    <source>
        <dbReference type="Proteomes" id="UP001361570"/>
    </source>
</evidence>
<feature type="compositionally biased region" description="Basic and acidic residues" evidence="9">
    <location>
        <begin position="400"/>
        <end position="439"/>
    </location>
</feature>
<feature type="transmembrane region" description="Helical" evidence="10">
    <location>
        <begin position="117"/>
        <end position="137"/>
    </location>
</feature>
<evidence type="ECO:0000256" key="2">
    <source>
        <dbReference type="ARBA" id="ARBA00022448"/>
    </source>
</evidence>
<evidence type="ECO:0000256" key="7">
    <source>
        <dbReference type="ARBA" id="ARBA00023065"/>
    </source>
</evidence>
<evidence type="ECO:0000256" key="6">
    <source>
        <dbReference type="ARBA" id="ARBA00022989"/>
    </source>
</evidence>
<evidence type="ECO:0000256" key="3">
    <source>
        <dbReference type="ARBA" id="ARBA00022449"/>
    </source>
</evidence>
<proteinExistence type="predicted"/>
<dbReference type="RefSeq" id="WP_336405352.1">
    <property type="nucleotide sequence ID" value="NZ_JBAPLU010000018.1"/>
</dbReference>
<keyword evidence="2" id="KW-0813">Transport</keyword>
<keyword evidence="8 10" id="KW-0472">Membrane</keyword>
<evidence type="ECO:0000256" key="1">
    <source>
        <dbReference type="ARBA" id="ARBA00004651"/>
    </source>
</evidence>
<dbReference type="Pfam" id="PF00999">
    <property type="entry name" value="Na_H_Exchanger"/>
    <property type="match status" value="1"/>
</dbReference>